<gene>
    <name evidence="1" type="ORF">A4R35_17155</name>
</gene>
<comment type="caution">
    <text evidence="1">The sequence shown here is derived from an EMBL/GenBank/DDBJ whole genome shotgun (WGS) entry which is preliminary data.</text>
</comment>
<dbReference type="AlphaFoldDB" id="A0A328VN57"/>
<reference evidence="1 2" key="1">
    <citation type="submission" date="2016-08" db="EMBL/GenBank/DDBJ databases">
        <title>Analysis of Carbohydrate Active Enzymes in Thermogemmatispora T81 Reveals Carbohydrate Degradation Ability.</title>
        <authorList>
            <person name="Tomazini A."/>
            <person name="Lal S."/>
            <person name="Stott M."/>
            <person name="Henrissat B."/>
            <person name="Polikarpov I."/>
            <person name="Sparling R."/>
            <person name="Levin D.B."/>
        </authorList>
    </citation>
    <scope>NUCLEOTIDE SEQUENCE [LARGE SCALE GENOMIC DNA]</scope>
    <source>
        <strain evidence="1 2">T81</strain>
    </source>
</reference>
<protein>
    <submittedName>
        <fullName evidence="1">Uncharacterized protein</fullName>
    </submittedName>
</protein>
<accession>A0A328VN57</accession>
<proteinExistence type="predicted"/>
<dbReference type="EMBL" id="MCIF01000002">
    <property type="protein sequence ID" value="RAQ97270.1"/>
    <property type="molecule type" value="Genomic_DNA"/>
</dbReference>
<name>A0A328VN57_9CHLR</name>
<organism evidence="1 2">
    <name type="scientific">Thermogemmatispora tikiterensis</name>
    <dbReference type="NCBI Taxonomy" id="1825093"/>
    <lineage>
        <taxon>Bacteria</taxon>
        <taxon>Bacillati</taxon>
        <taxon>Chloroflexota</taxon>
        <taxon>Ktedonobacteria</taxon>
        <taxon>Thermogemmatisporales</taxon>
        <taxon>Thermogemmatisporaceae</taxon>
        <taxon>Thermogemmatispora</taxon>
    </lineage>
</organism>
<dbReference type="RefSeq" id="WP_112431521.1">
    <property type="nucleotide sequence ID" value="NZ_MCIF01000002.1"/>
</dbReference>
<dbReference type="OrthoDB" id="164217at2"/>
<sequence length="103" mass="11942">MFSEDASRGQERIMRRRESNLDLFREAEEVNELSDGYAFRFSDTRERLTAILALISIERECAPLLTFELQFAPQRGPLWLRIRGPEGVKAYIKNGLSSPRHLT</sequence>
<dbReference type="Proteomes" id="UP000248706">
    <property type="component" value="Unassembled WGS sequence"/>
</dbReference>
<keyword evidence="2" id="KW-1185">Reference proteome</keyword>
<evidence type="ECO:0000313" key="1">
    <source>
        <dbReference type="EMBL" id="RAQ97270.1"/>
    </source>
</evidence>
<evidence type="ECO:0000313" key="2">
    <source>
        <dbReference type="Proteomes" id="UP000248706"/>
    </source>
</evidence>